<accession>A0A1J4KU68</accession>
<keyword evidence="3" id="KW-1185">Reference proteome</keyword>
<dbReference type="GeneID" id="94832762"/>
<evidence type="ECO:0000313" key="2">
    <source>
        <dbReference type="EMBL" id="OHT14682.1"/>
    </source>
</evidence>
<comment type="caution">
    <text evidence="2">The sequence shown here is derived from an EMBL/GenBank/DDBJ whole genome shotgun (WGS) entry which is preliminary data.</text>
</comment>
<dbReference type="EMBL" id="MLAK01000326">
    <property type="protein sequence ID" value="OHT14682.1"/>
    <property type="molecule type" value="Genomic_DNA"/>
</dbReference>
<keyword evidence="1" id="KW-1133">Transmembrane helix</keyword>
<dbReference type="Proteomes" id="UP000179807">
    <property type="component" value="Unassembled WGS sequence"/>
</dbReference>
<evidence type="ECO:0008006" key="4">
    <source>
        <dbReference type="Google" id="ProtNLM"/>
    </source>
</evidence>
<reference evidence="2" key="1">
    <citation type="submission" date="2016-10" db="EMBL/GenBank/DDBJ databases">
        <authorList>
            <person name="Benchimol M."/>
            <person name="Almeida L.G."/>
            <person name="Vasconcelos A.T."/>
            <person name="Perreira-Neves A."/>
            <person name="Rosa I.A."/>
            <person name="Tasca T."/>
            <person name="Bogo M.R."/>
            <person name="de Souza W."/>
        </authorList>
    </citation>
    <scope>NUCLEOTIDE SEQUENCE [LARGE SCALE GENOMIC DNA]</scope>
    <source>
        <strain evidence="2">K</strain>
    </source>
</reference>
<keyword evidence="1" id="KW-0472">Membrane</keyword>
<organism evidence="2 3">
    <name type="scientific">Tritrichomonas foetus</name>
    <dbReference type="NCBI Taxonomy" id="1144522"/>
    <lineage>
        <taxon>Eukaryota</taxon>
        <taxon>Metamonada</taxon>
        <taxon>Parabasalia</taxon>
        <taxon>Tritrichomonadida</taxon>
        <taxon>Tritrichomonadidae</taxon>
        <taxon>Tritrichomonas</taxon>
    </lineage>
</organism>
<keyword evidence="1" id="KW-0812">Transmembrane</keyword>
<sequence>MINLSLACLTLSTLTNSPFISSTFLSKDSKSSFFKLQLSHFSHSFYLSHIQSSGFKQAIFSGCNFNNFLSNVIKVDQINRMRFQSPNKRMIFSFDNVTVENCRFVKIKNCENTGGALTVFASLIIFNSYFHDCCGSEGGCISGHDHFNCSFTTFELCRAKQSAAFDIRTHAKSQILVSNVAAQALTADFFAFCYATTKGEFNVDYSNLTDMYANQCVGSLEENGGTYINKFTMFVRSKAKVHNGCLTIRSSQNFKIENCLFLECSHCSAENNAGASLLIYDNPYANLISDTLFVNCDADNSFNVAIASGASMKFTRCKFTGAREKEVNNQNMILDSTEFKQSIESNDVMNDFQQHFTGKTIGYTQIGKEENNVVGNTMPEKNMPLIHFVAVCISLVISFILQKMTTCIMYSVCSRKNMRENL</sequence>
<proteinExistence type="predicted"/>
<name>A0A1J4KU68_9EUKA</name>
<dbReference type="RefSeq" id="XP_068367818.1">
    <property type="nucleotide sequence ID" value="XM_068498058.1"/>
</dbReference>
<protein>
    <recommendedName>
        <fullName evidence="4">Right handed beta helix domain-containing protein</fullName>
    </recommendedName>
</protein>
<feature type="transmembrane region" description="Helical" evidence="1">
    <location>
        <begin position="385"/>
        <end position="412"/>
    </location>
</feature>
<dbReference type="SUPFAM" id="SSF51126">
    <property type="entry name" value="Pectin lyase-like"/>
    <property type="match status" value="1"/>
</dbReference>
<dbReference type="AlphaFoldDB" id="A0A1J4KU68"/>
<gene>
    <name evidence="2" type="ORF">TRFO_14856</name>
</gene>
<dbReference type="VEuPathDB" id="TrichDB:TRFO_14856"/>
<evidence type="ECO:0000256" key="1">
    <source>
        <dbReference type="SAM" id="Phobius"/>
    </source>
</evidence>
<evidence type="ECO:0000313" key="3">
    <source>
        <dbReference type="Proteomes" id="UP000179807"/>
    </source>
</evidence>
<dbReference type="InterPro" id="IPR011050">
    <property type="entry name" value="Pectin_lyase_fold/virulence"/>
</dbReference>